<name>A0A835R1W9_VANPL</name>
<dbReference type="AlphaFoldDB" id="A0A835R1W9"/>
<evidence type="ECO:0000313" key="3">
    <source>
        <dbReference type="Proteomes" id="UP000639772"/>
    </source>
</evidence>
<dbReference type="InterPro" id="IPR000626">
    <property type="entry name" value="Ubiquitin-like_dom"/>
</dbReference>
<feature type="domain" description="Ubiquitin-like" evidence="1">
    <location>
        <begin position="84"/>
        <end position="181"/>
    </location>
</feature>
<organism evidence="2 3">
    <name type="scientific">Vanilla planifolia</name>
    <name type="common">Vanilla</name>
    <dbReference type="NCBI Taxonomy" id="51239"/>
    <lineage>
        <taxon>Eukaryota</taxon>
        <taxon>Viridiplantae</taxon>
        <taxon>Streptophyta</taxon>
        <taxon>Embryophyta</taxon>
        <taxon>Tracheophyta</taxon>
        <taxon>Spermatophyta</taxon>
        <taxon>Magnoliopsida</taxon>
        <taxon>Liliopsida</taxon>
        <taxon>Asparagales</taxon>
        <taxon>Orchidaceae</taxon>
        <taxon>Vanilloideae</taxon>
        <taxon>Vanilleae</taxon>
        <taxon>Vanilla</taxon>
    </lineage>
</organism>
<reference evidence="2 3" key="1">
    <citation type="journal article" date="2020" name="Nat. Food">
        <title>A phased Vanilla planifolia genome enables genetic improvement of flavour and production.</title>
        <authorList>
            <person name="Hasing T."/>
            <person name="Tang H."/>
            <person name="Brym M."/>
            <person name="Khazi F."/>
            <person name="Huang T."/>
            <person name="Chambers A.H."/>
        </authorList>
    </citation>
    <scope>NUCLEOTIDE SEQUENCE [LARGE SCALE GENOMIC DNA]</scope>
    <source>
        <tissue evidence="2">Leaf</tissue>
    </source>
</reference>
<gene>
    <name evidence="2" type="ORF">HPP92_012034</name>
</gene>
<comment type="caution">
    <text evidence="2">The sequence shown here is derived from an EMBL/GenBank/DDBJ whole genome shotgun (WGS) entry which is preliminary data.</text>
</comment>
<dbReference type="EMBL" id="JADCNM010000005">
    <property type="protein sequence ID" value="KAG0483950.1"/>
    <property type="molecule type" value="Genomic_DNA"/>
</dbReference>
<accession>A0A835R1W9</accession>
<evidence type="ECO:0000259" key="1">
    <source>
        <dbReference type="PROSITE" id="PS50053"/>
    </source>
</evidence>
<sequence>MMDTFNVRVKVPRYSMQLHVPISEVDTVGVLKERIRANILGNLEQRPSEWPNVILGSLAVRFGYAEMEDQWTVKDYGLCDASEVEVAIRDEAGEASSSSMLKVVALVPVVKVERVGVEVRRDKMVCTLREQLQRLEREKVIRLPQNFIFLRKHDRKILREDFTFQEYELVDDEQIELLLVN</sequence>
<feature type="domain" description="Ubiquitin-like" evidence="1">
    <location>
        <begin position="5"/>
        <end position="93"/>
    </location>
</feature>
<dbReference type="Proteomes" id="UP000639772">
    <property type="component" value="Unassembled WGS sequence"/>
</dbReference>
<dbReference type="PROSITE" id="PS50053">
    <property type="entry name" value="UBIQUITIN_2"/>
    <property type="match status" value="2"/>
</dbReference>
<proteinExistence type="predicted"/>
<evidence type="ECO:0000313" key="2">
    <source>
        <dbReference type="EMBL" id="KAG0483950.1"/>
    </source>
</evidence>
<protein>
    <recommendedName>
        <fullName evidence="1">Ubiquitin-like domain-containing protein</fullName>
    </recommendedName>
</protein>